<dbReference type="AlphaFoldDB" id="A0A6A5ZMG9"/>
<dbReference type="OrthoDB" id="3497702at2759"/>
<reference evidence="2" key="1">
    <citation type="journal article" date="2020" name="Stud. Mycol.">
        <title>101 Dothideomycetes genomes: a test case for predicting lifestyles and emergence of pathogens.</title>
        <authorList>
            <person name="Haridas S."/>
            <person name="Albert R."/>
            <person name="Binder M."/>
            <person name="Bloem J."/>
            <person name="Labutti K."/>
            <person name="Salamov A."/>
            <person name="Andreopoulos B."/>
            <person name="Baker S."/>
            <person name="Barry K."/>
            <person name="Bills G."/>
            <person name="Bluhm B."/>
            <person name="Cannon C."/>
            <person name="Castanera R."/>
            <person name="Culley D."/>
            <person name="Daum C."/>
            <person name="Ezra D."/>
            <person name="Gonzalez J."/>
            <person name="Henrissat B."/>
            <person name="Kuo A."/>
            <person name="Liang C."/>
            <person name="Lipzen A."/>
            <person name="Lutzoni F."/>
            <person name="Magnuson J."/>
            <person name="Mondo S."/>
            <person name="Nolan M."/>
            <person name="Ohm R."/>
            <person name="Pangilinan J."/>
            <person name="Park H.-J."/>
            <person name="Ramirez L."/>
            <person name="Alfaro M."/>
            <person name="Sun H."/>
            <person name="Tritt A."/>
            <person name="Yoshinaga Y."/>
            <person name="Zwiers L.-H."/>
            <person name="Turgeon B."/>
            <person name="Goodwin S."/>
            <person name="Spatafora J."/>
            <person name="Crous P."/>
            <person name="Grigoriev I."/>
        </authorList>
    </citation>
    <scope>NUCLEOTIDE SEQUENCE</scope>
    <source>
        <strain evidence="2">CBS 627.86</strain>
    </source>
</reference>
<organism evidence="2 3">
    <name type="scientific">Lophiotrema nucula</name>
    <dbReference type="NCBI Taxonomy" id="690887"/>
    <lineage>
        <taxon>Eukaryota</taxon>
        <taxon>Fungi</taxon>
        <taxon>Dikarya</taxon>
        <taxon>Ascomycota</taxon>
        <taxon>Pezizomycotina</taxon>
        <taxon>Dothideomycetes</taxon>
        <taxon>Pleosporomycetidae</taxon>
        <taxon>Pleosporales</taxon>
        <taxon>Lophiotremataceae</taxon>
        <taxon>Lophiotrema</taxon>
    </lineage>
</organism>
<protein>
    <submittedName>
        <fullName evidence="2">Uncharacterized protein</fullName>
    </submittedName>
</protein>
<proteinExistence type="predicted"/>
<evidence type="ECO:0000313" key="3">
    <source>
        <dbReference type="Proteomes" id="UP000799770"/>
    </source>
</evidence>
<dbReference type="EMBL" id="ML977315">
    <property type="protein sequence ID" value="KAF2119431.1"/>
    <property type="molecule type" value="Genomic_DNA"/>
</dbReference>
<dbReference type="Proteomes" id="UP000799770">
    <property type="component" value="Unassembled WGS sequence"/>
</dbReference>
<name>A0A6A5ZMG9_9PLEO</name>
<gene>
    <name evidence="2" type="ORF">BDV96DRAFT_684030</name>
</gene>
<evidence type="ECO:0000313" key="2">
    <source>
        <dbReference type="EMBL" id="KAF2119431.1"/>
    </source>
</evidence>
<keyword evidence="3" id="KW-1185">Reference proteome</keyword>
<keyword evidence="1" id="KW-0732">Signal</keyword>
<sequence>MKTTFAAVALLFGAAIAAPASTKSSQDGTQIKVSVINDQSSRNADATVAADGVANPIRDLFAKTAVDANGRIIASSAQLIQFVDNVTCCFSKNGQLIPITGRLTFADLDGNKGVAIPVDITDFTFECRIGQA</sequence>
<evidence type="ECO:0000256" key="1">
    <source>
        <dbReference type="SAM" id="SignalP"/>
    </source>
</evidence>
<accession>A0A6A5ZMG9</accession>
<feature type="signal peptide" evidence="1">
    <location>
        <begin position="1"/>
        <end position="17"/>
    </location>
</feature>
<feature type="chain" id="PRO_5025625359" evidence="1">
    <location>
        <begin position="18"/>
        <end position="132"/>
    </location>
</feature>